<accession>A0ABW2T8R1</accession>
<comment type="caution">
    <text evidence="2">The sequence shown here is derived from an EMBL/GenBank/DDBJ whole genome shotgun (WGS) entry which is preliminary data.</text>
</comment>
<dbReference type="Proteomes" id="UP001596514">
    <property type="component" value="Unassembled WGS sequence"/>
</dbReference>
<organism evidence="2 3">
    <name type="scientific">Streptosporangium amethystogenes subsp. fukuiense</name>
    <dbReference type="NCBI Taxonomy" id="698418"/>
    <lineage>
        <taxon>Bacteria</taxon>
        <taxon>Bacillati</taxon>
        <taxon>Actinomycetota</taxon>
        <taxon>Actinomycetes</taxon>
        <taxon>Streptosporangiales</taxon>
        <taxon>Streptosporangiaceae</taxon>
        <taxon>Streptosporangium</taxon>
    </lineage>
</organism>
<sequence>MRVRRIAGVAAAAALAGGLLTTALPASAATEPDTVTITNSKLLAPWEGASLWLKCPDSHPYFKRIWWEGPYVRSVSPPAGFPGYRQQATFFFNNSGTTQSKMASIWMECTPVMPS</sequence>
<proteinExistence type="predicted"/>
<evidence type="ECO:0008006" key="4">
    <source>
        <dbReference type="Google" id="ProtNLM"/>
    </source>
</evidence>
<feature type="chain" id="PRO_5046793244" description="Ig-like domain-containing protein" evidence="1">
    <location>
        <begin position="29"/>
        <end position="115"/>
    </location>
</feature>
<keyword evidence="3" id="KW-1185">Reference proteome</keyword>
<gene>
    <name evidence="2" type="ORF">ACFQVD_32760</name>
</gene>
<evidence type="ECO:0000256" key="1">
    <source>
        <dbReference type="SAM" id="SignalP"/>
    </source>
</evidence>
<reference evidence="3" key="1">
    <citation type="journal article" date="2019" name="Int. J. Syst. Evol. Microbiol.">
        <title>The Global Catalogue of Microorganisms (GCM) 10K type strain sequencing project: providing services to taxonomists for standard genome sequencing and annotation.</title>
        <authorList>
            <consortium name="The Broad Institute Genomics Platform"/>
            <consortium name="The Broad Institute Genome Sequencing Center for Infectious Disease"/>
            <person name="Wu L."/>
            <person name="Ma J."/>
        </authorList>
    </citation>
    <scope>NUCLEOTIDE SEQUENCE [LARGE SCALE GENOMIC DNA]</scope>
    <source>
        <strain evidence="3">JCM 10083</strain>
    </source>
</reference>
<keyword evidence="1" id="KW-0732">Signal</keyword>
<protein>
    <recommendedName>
        <fullName evidence="4">Ig-like domain-containing protein</fullName>
    </recommendedName>
</protein>
<feature type="signal peptide" evidence="1">
    <location>
        <begin position="1"/>
        <end position="28"/>
    </location>
</feature>
<name>A0ABW2T8R1_9ACTN</name>
<dbReference type="RefSeq" id="WP_343979317.1">
    <property type="nucleotide sequence ID" value="NZ_BAAAGK010000179.1"/>
</dbReference>
<evidence type="ECO:0000313" key="3">
    <source>
        <dbReference type="Proteomes" id="UP001596514"/>
    </source>
</evidence>
<evidence type="ECO:0000313" key="2">
    <source>
        <dbReference type="EMBL" id="MFC7604887.1"/>
    </source>
</evidence>
<dbReference type="EMBL" id="JBHTEE010000001">
    <property type="protein sequence ID" value="MFC7604887.1"/>
    <property type="molecule type" value="Genomic_DNA"/>
</dbReference>